<dbReference type="Proteomes" id="UP000663834">
    <property type="component" value="Unassembled WGS sequence"/>
</dbReference>
<organism evidence="6 10">
    <name type="scientific">Rotaria magnacalcarata</name>
    <dbReference type="NCBI Taxonomy" id="392030"/>
    <lineage>
        <taxon>Eukaryota</taxon>
        <taxon>Metazoa</taxon>
        <taxon>Spiralia</taxon>
        <taxon>Gnathifera</taxon>
        <taxon>Rotifera</taxon>
        <taxon>Eurotatoria</taxon>
        <taxon>Bdelloidea</taxon>
        <taxon>Philodinida</taxon>
        <taxon>Philodinidae</taxon>
        <taxon>Rotaria</taxon>
    </lineage>
</organism>
<feature type="domain" description="N-acetyltransferase" evidence="4">
    <location>
        <begin position="55"/>
        <end position="214"/>
    </location>
</feature>
<keyword evidence="1" id="KW-0808">Transferase</keyword>
<evidence type="ECO:0000256" key="3">
    <source>
        <dbReference type="SAM" id="SignalP"/>
    </source>
</evidence>
<keyword evidence="3" id="KW-0732">Signal</keyword>
<feature type="signal peptide" evidence="3">
    <location>
        <begin position="1"/>
        <end position="17"/>
    </location>
</feature>
<evidence type="ECO:0000313" key="10">
    <source>
        <dbReference type="Proteomes" id="UP000663834"/>
    </source>
</evidence>
<dbReference type="SUPFAM" id="SSF55729">
    <property type="entry name" value="Acyl-CoA N-acyltransferases (Nat)"/>
    <property type="match status" value="1"/>
</dbReference>
<dbReference type="PANTHER" id="PTHR43420">
    <property type="entry name" value="ACETYLTRANSFERASE"/>
    <property type="match status" value="1"/>
</dbReference>
<name>A0A816A5S0_9BILA</name>
<protein>
    <recommendedName>
        <fullName evidence="4">N-acetyltransferase domain-containing protein</fullName>
    </recommendedName>
</protein>
<dbReference type="OrthoDB" id="47374at2759"/>
<dbReference type="GO" id="GO:0016747">
    <property type="term" value="F:acyltransferase activity, transferring groups other than amino-acyl groups"/>
    <property type="evidence" value="ECO:0007669"/>
    <property type="project" value="InterPro"/>
</dbReference>
<evidence type="ECO:0000313" key="5">
    <source>
        <dbReference type="EMBL" id="CAF1266671.1"/>
    </source>
</evidence>
<proteinExistence type="predicted"/>
<dbReference type="Proteomes" id="UP000663824">
    <property type="component" value="Unassembled WGS sequence"/>
</dbReference>
<dbReference type="InterPro" id="IPR000182">
    <property type="entry name" value="GNAT_dom"/>
</dbReference>
<reference evidence="6" key="1">
    <citation type="submission" date="2021-02" db="EMBL/GenBank/DDBJ databases">
        <authorList>
            <person name="Nowell W R."/>
        </authorList>
    </citation>
    <scope>NUCLEOTIDE SEQUENCE</scope>
</reference>
<dbReference type="CDD" id="cd04301">
    <property type="entry name" value="NAT_SF"/>
    <property type="match status" value="1"/>
</dbReference>
<feature type="chain" id="PRO_5035608452" description="N-acetyltransferase domain-containing protein" evidence="3">
    <location>
        <begin position="18"/>
        <end position="249"/>
    </location>
</feature>
<dbReference type="Proteomes" id="UP000663855">
    <property type="component" value="Unassembled WGS sequence"/>
</dbReference>
<evidence type="ECO:0000256" key="1">
    <source>
        <dbReference type="ARBA" id="ARBA00022679"/>
    </source>
</evidence>
<dbReference type="EMBL" id="CAJNRE010011407">
    <property type="protein sequence ID" value="CAF2101152.1"/>
    <property type="molecule type" value="Genomic_DNA"/>
</dbReference>
<evidence type="ECO:0000313" key="6">
    <source>
        <dbReference type="EMBL" id="CAF1591685.1"/>
    </source>
</evidence>
<evidence type="ECO:0000313" key="7">
    <source>
        <dbReference type="EMBL" id="CAF2060836.1"/>
    </source>
</evidence>
<sequence>MQATLLILFYTLWRTVAVVTIEQRLIIRYPQFIEPSTNIEYIHLADHNEYRLYKLTLRHGSIRSQIYTVNKWLEEYLQKSFEMPNQFYPNIVEVCGTTMLAFFIQNTTVSTQNINALLLARLEAYDNSKYICYISVLKEHRQKGLGTKLLNEFIKDAIRLNNARVSLHVNTENKSALSLYLKCGMRCIDYIPGYYFGDQSYATQNAFSMILEVKNVKNSTTVCQSAAAVEISPNEQAIYKQKCPQAFNE</sequence>
<dbReference type="EMBL" id="CAJNRF010004532">
    <property type="protein sequence ID" value="CAF2060836.1"/>
    <property type="molecule type" value="Genomic_DNA"/>
</dbReference>
<evidence type="ECO:0000313" key="8">
    <source>
        <dbReference type="EMBL" id="CAF2089707.1"/>
    </source>
</evidence>
<keyword evidence="2" id="KW-0012">Acyltransferase</keyword>
<accession>A0A816A5S0</accession>
<evidence type="ECO:0000313" key="9">
    <source>
        <dbReference type="EMBL" id="CAF2101152.1"/>
    </source>
</evidence>
<dbReference type="EMBL" id="CAJNOV010007018">
    <property type="protein sequence ID" value="CAF1266671.1"/>
    <property type="molecule type" value="Genomic_DNA"/>
</dbReference>
<dbReference type="EMBL" id="CAJNRG010006906">
    <property type="protein sequence ID" value="CAF2089707.1"/>
    <property type="molecule type" value="Genomic_DNA"/>
</dbReference>
<dbReference type="Proteomes" id="UP000663856">
    <property type="component" value="Unassembled WGS sequence"/>
</dbReference>
<dbReference type="Proteomes" id="UP000663887">
    <property type="component" value="Unassembled WGS sequence"/>
</dbReference>
<dbReference type="Pfam" id="PF00583">
    <property type="entry name" value="Acetyltransf_1"/>
    <property type="match status" value="1"/>
</dbReference>
<dbReference type="AlphaFoldDB" id="A0A816A5S0"/>
<comment type="caution">
    <text evidence="6">The sequence shown here is derived from an EMBL/GenBank/DDBJ whole genome shotgun (WGS) entry which is preliminary data.</text>
</comment>
<dbReference type="Gene3D" id="3.40.630.30">
    <property type="match status" value="1"/>
</dbReference>
<evidence type="ECO:0000256" key="2">
    <source>
        <dbReference type="ARBA" id="ARBA00023315"/>
    </source>
</evidence>
<dbReference type="InterPro" id="IPR050680">
    <property type="entry name" value="YpeA/RimI_acetyltransf"/>
</dbReference>
<dbReference type="PROSITE" id="PS51186">
    <property type="entry name" value="GNAT"/>
    <property type="match status" value="1"/>
</dbReference>
<dbReference type="PANTHER" id="PTHR43420:SF12">
    <property type="entry name" value="N-ACETYLTRANSFERASE DOMAIN-CONTAINING PROTEIN"/>
    <property type="match status" value="1"/>
</dbReference>
<dbReference type="InterPro" id="IPR016181">
    <property type="entry name" value="Acyl_CoA_acyltransferase"/>
</dbReference>
<evidence type="ECO:0000259" key="4">
    <source>
        <dbReference type="PROSITE" id="PS51186"/>
    </source>
</evidence>
<dbReference type="EMBL" id="CAJNOW010011014">
    <property type="protein sequence ID" value="CAF1591685.1"/>
    <property type="molecule type" value="Genomic_DNA"/>
</dbReference>
<gene>
    <name evidence="5" type="ORF">CJN711_LOCUS15263</name>
    <name evidence="6" type="ORF">KQP761_LOCUS21264</name>
    <name evidence="9" type="ORF">MBJ925_LOCUS22300</name>
    <name evidence="7" type="ORF">WKI299_LOCUS12091</name>
    <name evidence="8" type="ORF">XDN619_LOCUS16353</name>
</gene>